<evidence type="ECO:0008006" key="3">
    <source>
        <dbReference type="Google" id="ProtNLM"/>
    </source>
</evidence>
<sequence>MARAPITPRHMGRLRLVSQGLLGGGFPGIPGAVRWMTAMQAQDLGMALWAVGQRVPGTAASDVRAALDAGTVVRSWPMRGTLHLVAPEDLRWILALTSPRLQRTLTGRHRELSITADDISHCRDLAVKACHGLHAQRGTEGLPGASREELFQAFEEAGQATGAQRGIHLLACLCQEASLVQGPMAASAVLTAGGRAGVQQLFVPFDEWIPTSRDLAREEGIAELLFRYFRSHGPATIKDFCWWSQIPLKEARAAFATVQDTLVELPFGGTSYWLSPEVADMLDGGLPGSRSLLALPGFDEYLLGYQDRSLVLAPEYAGLVVPGNNGVFKRIIVAGGEVVGTWARTGSGKAIAAVPEPFAGPLGPAAERSFQAQGRAYVEFMAG</sequence>
<dbReference type="EMBL" id="JAAOZD010000001">
    <property type="protein sequence ID" value="NIJ00229.1"/>
    <property type="molecule type" value="Genomic_DNA"/>
</dbReference>
<evidence type="ECO:0000313" key="1">
    <source>
        <dbReference type="EMBL" id="NIJ00229.1"/>
    </source>
</evidence>
<evidence type="ECO:0000313" key="2">
    <source>
        <dbReference type="Proteomes" id="UP000802392"/>
    </source>
</evidence>
<accession>A0ABX0TCL8</accession>
<dbReference type="Proteomes" id="UP000802392">
    <property type="component" value="Unassembled WGS sequence"/>
</dbReference>
<protein>
    <recommendedName>
        <fullName evidence="3">Winged helix DNA-binding domain-containing protein</fullName>
    </recommendedName>
</protein>
<dbReference type="Pfam" id="PF06224">
    <property type="entry name" value="AlkZ-like"/>
    <property type="match status" value="1"/>
</dbReference>
<name>A0ABX0TCL8_9MICC</name>
<comment type="caution">
    <text evidence="1">The sequence shown here is derived from an EMBL/GenBank/DDBJ whole genome shotgun (WGS) entry which is preliminary data.</text>
</comment>
<keyword evidence="2" id="KW-1185">Reference proteome</keyword>
<organism evidence="1 2">
    <name type="scientific">Paenarthrobacter ilicis</name>
    <dbReference type="NCBI Taxonomy" id="43665"/>
    <lineage>
        <taxon>Bacteria</taxon>
        <taxon>Bacillati</taxon>
        <taxon>Actinomycetota</taxon>
        <taxon>Actinomycetes</taxon>
        <taxon>Micrococcales</taxon>
        <taxon>Micrococcaceae</taxon>
        <taxon>Paenarthrobacter</taxon>
    </lineage>
</organism>
<gene>
    <name evidence="1" type="ORF">FHR86_000527</name>
</gene>
<dbReference type="RefSeq" id="WP_167263606.1">
    <property type="nucleotide sequence ID" value="NZ_BAAAVO010000002.1"/>
</dbReference>
<reference evidence="1 2" key="1">
    <citation type="submission" date="2020-03" db="EMBL/GenBank/DDBJ databases">
        <title>Genomic Encyclopedia of Type Strains, Phase III (KMG-III): the genomes of soil and plant-associated and newly described type strains.</title>
        <authorList>
            <person name="Whitman W."/>
        </authorList>
    </citation>
    <scope>NUCLEOTIDE SEQUENCE [LARGE SCALE GENOMIC DNA]</scope>
    <source>
        <strain evidence="1 2">CECT 4207</strain>
    </source>
</reference>
<dbReference type="InterPro" id="IPR009351">
    <property type="entry name" value="AlkZ-like"/>
</dbReference>
<dbReference type="PANTHER" id="PTHR38479">
    <property type="entry name" value="LMO0824 PROTEIN"/>
    <property type="match status" value="1"/>
</dbReference>
<proteinExistence type="predicted"/>
<dbReference type="PANTHER" id="PTHR38479:SF2">
    <property type="entry name" value="WINGED HELIX DNA-BINDING DOMAIN-CONTAINING PROTEIN"/>
    <property type="match status" value="1"/>
</dbReference>